<feature type="transmembrane region" description="Helical" evidence="8">
    <location>
        <begin position="278"/>
        <end position="302"/>
    </location>
</feature>
<dbReference type="GO" id="GO:0009103">
    <property type="term" value="P:lipopolysaccharide biosynthetic process"/>
    <property type="evidence" value="ECO:0007669"/>
    <property type="project" value="UniProtKB-KW"/>
</dbReference>
<dbReference type="InterPro" id="IPR029044">
    <property type="entry name" value="Nucleotide-diphossugar_trans"/>
</dbReference>
<accession>F7Y7X2</accession>
<evidence type="ECO:0000256" key="8">
    <source>
        <dbReference type="SAM" id="Phobius"/>
    </source>
</evidence>
<evidence type="ECO:0000256" key="5">
    <source>
        <dbReference type="ARBA" id="ARBA00022985"/>
    </source>
</evidence>
<dbReference type="KEGG" id="mop:Mesop_1873"/>
<dbReference type="STRING" id="536019.Mesop_1873"/>
<dbReference type="CDD" id="cd04187">
    <property type="entry name" value="DPM1_like_bac"/>
    <property type="match status" value="1"/>
</dbReference>
<keyword evidence="2" id="KW-0328">Glycosyltransferase</keyword>
<feature type="domain" description="Glycosyltransferase 2-like" evidence="9">
    <location>
        <begin position="16"/>
        <end position="179"/>
    </location>
</feature>
<dbReference type="InterPro" id="IPR001173">
    <property type="entry name" value="Glyco_trans_2-like"/>
</dbReference>
<dbReference type="Proteomes" id="UP000001623">
    <property type="component" value="Chromosome"/>
</dbReference>
<name>F7Y7X2_MESOW</name>
<gene>
    <name evidence="10" type="ordered locus">Mesop_1873</name>
</gene>
<evidence type="ECO:0000259" key="9">
    <source>
        <dbReference type="Pfam" id="PF00535"/>
    </source>
</evidence>
<evidence type="ECO:0000256" key="6">
    <source>
        <dbReference type="ARBA" id="ARBA00022989"/>
    </source>
</evidence>
<keyword evidence="1" id="KW-1003">Cell membrane</keyword>
<dbReference type="Pfam" id="PF00535">
    <property type="entry name" value="Glycos_transf_2"/>
    <property type="match status" value="1"/>
</dbReference>
<evidence type="ECO:0000256" key="2">
    <source>
        <dbReference type="ARBA" id="ARBA00022676"/>
    </source>
</evidence>
<organism evidence="10 11">
    <name type="scientific">Mesorhizobium opportunistum (strain LMG 24607 / HAMBI 3007 / WSM2075)</name>
    <dbReference type="NCBI Taxonomy" id="536019"/>
    <lineage>
        <taxon>Bacteria</taxon>
        <taxon>Pseudomonadati</taxon>
        <taxon>Pseudomonadota</taxon>
        <taxon>Alphaproteobacteria</taxon>
        <taxon>Hyphomicrobiales</taxon>
        <taxon>Phyllobacteriaceae</taxon>
        <taxon>Mesorhizobium</taxon>
    </lineage>
</organism>
<dbReference type="EMBL" id="CP002279">
    <property type="protein sequence ID" value="AEH86354.1"/>
    <property type="molecule type" value="Genomic_DNA"/>
</dbReference>
<dbReference type="HOGENOM" id="CLU_033536_0_1_5"/>
<dbReference type="GO" id="GO:0005886">
    <property type="term" value="C:plasma membrane"/>
    <property type="evidence" value="ECO:0007669"/>
    <property type="project" value="TreeGrafter"/>
</dbReference>
<evidence type="ECO:0000256" key="1">
    <source>
        <dbReference type="ARBA" id="ARBA00022475"/>
    </source>
</evidence>
<proteinExistence type="predicted"/>
<dbReference type="PANTHER" id="PTHR48090:SF3">
    <property type="entry name" value="UNDECAPRENYL-PHOSPHATE 4-DEOXY-4-FORMAMIDO-L-ARABINOSE TRANSFERASE"/>
    <property type="match status" value="1"/>
</dbReference>
<dbReference type="GO" id="GO:0016757">
    <property type="term" value="F:glycosyltransferase activity"/>
    <property type="evidence" value="ECO:0007669"/>
    <property type="project" value="UniProtKB-KW"/>
</dbReference>
<evidence type="ECO:0000313" key="10">
    <source>
        <dbReference type="EMBL" id="AEH86354.1"/>
    </source>
</evidence>
<keyword evidence="3 10" id="KW-0808">Transferase</keyword>
<evidence type="ECO:0000256" key="7">
    <source>
        <dbReference type="ARBA" id="ARBA00023136"/>
    </source>
</evidence>
<keyword evidence="7 8" id="KW-0472">Membrane</keyword>
<protein>
    <submittedName>
        <fullName evidence="10">Glycosyl transferase family 2</fullName>
    </submittedName>
</protein>
<keyword evidence="5" id="KW-0448">Lipopolysaccharide biosynthesis</keyword>
<keyword evidence="6 8" id="KW-1133">Transmembrane helix</keyword>
<evidence type="ECO:0000256" key="4">
    <source>
        <dbReference type="ARBA" id="ARBA00022692"/>
    </source>
</evidence>
<dbReference type="AlphaFoldDB" id="F7Y7X2"/>
<dbReference type="eggNOG" id="COG1215">
    <property type="taxonomic scope" value="Bacteria"/>
</dbReference>
<dbReference type="Gene3D" id="3.90.550.10">
    <property type="entry name" value="Spore Coat Polysaccharide Biosynthesis Protein SpsA, Chain A"/>
    <property type="match status" value="1"/>
</dbReference>
<evidence type="ECO:0000313" key="11">
    <source>
        <dbReference type="Proteomes" id="UP000001623"/>
    </source>
</evidence>
<keyword evidence="4 8" id="KW-0812">Transmembrane</keyword>
<dbReference type="SUPFAM" id="SSF53448">
    <property type="entry name" value="Nucleotide-diphospho-sugar transferases"/>
    <property type="match status" value="1"/>
</dbReference>
<dbReference type="InterPro" id="IPR050256">
    <property type="entry name" value="Glycosyltransferase_2"/>
</dbReference>
<evidence type="ECO:0000256" key="3">
    <source>
        <dbReference type="ARBA" id="ARBA00022679"/>
    </source>
</evidence>
<sequence>MKGLSQMAESRPTLDIVAPFFNEAQSASAFAELLDRLEATVSQRFGMAVHKILIDDGSRDDGAERFSQALSGSWEIVRLSRNFGKEVAVLAGLDQSRSDMVLIMDADLQHSMDISLKMIAELVENPDIDVIYAQNDRREASWRRSQLARLFYSLINSSQRFDIPENAGDFRVMRAAVARALTSLRDKRRFNKGLFAWAGFRQKAIEYSPENRASGTSKWSRLNLIAFSLEGFTSFSVIPLRIISLSGMLAALAGLLYGAKVFFEVMFYGIAVPGYPSLMVAVVLLGGLNLTLLGLIGEYVWVTLSESKDRPVYIVRDVLRGDVLHGEVLRGEVAPDRLPGAPGA</sequence>
<reference evidence="10 11" key="1">
    <citation type="submission" date="2010-10" db="EMBL/GenBank/DDBJ databases">
        <title>Complete sequence of Mesorhizobium opportunistum WSM2075.</title>
        <authorList>
            <consortium name="US DOE Joint Genome Institute"/>
            <person name="Lucas S."/>
            <person name="Copeland A."/>
            <person name="Lapidus A."/>
            <person name="Cheng J.-F."/>
            <person name="Bruce D."/>
            <person name="Goodwin L."/>
            <person name="Pitluck S."/>
            <person name="Chertkov O."/>
            <person name="Misra M."/>
            <person name="Detter J.C."/>
            <person name="Han C."/>
            <person name="Tapia R."/>
            <person name="Land M."/>
            <person name="Hauser L."/>
            <person name="Kyrpides N."/>
            <person name="Ovchinnikova G."/>
            <person name="Mavrommatis K.M."/>
            <person name="Tiwari R.P."/>
            <person name="Howieson J.G."/>
            <person name="O'Hara G.W."/>
            <person name="Nandasena K.G."/>
            <person name="Woyke T."/>
        </authorList>
    </citation>
    <scope>NUCLEOTIDE SEQUENCE [LARGE SCALE GENOMIC DNA]</scope>
    <source>
        <strain evidence="11">LMG 24607 / HAMBI 3007 / WSM2075</strain>
    </source>
</reference>
<dbReference type="PANTHER" id="PTHR48090">
    <property type="entry name" value="UNDECAPRENYL-PHOSPHATE 4-DEOXY-4-FORMAMIDO-L-ARABINOSE TRANSFERASE-RELATED"/>
    <property type="match status" value="1"/>
</dbReference>